<dbReference type="Proteomes" id="UP000309128">
    <property type="component" value="Unassembled WGS sequence"/>
</dbReference>
<dbReference type="PROSITE" id="PS51257">
    <property type="entry name" value="PROKAR_LIPOPROTEIN"/>
    <property type="match status" value="1"/>
</dbReference>
<keyword evidence="4" id="KW-1185">Reference proteome</keyword>
<name>A0A5S4FNZ0_9ACTN</name>
<proteinExistence type="predicted"/>
<gene>
    <name evidence="3" type="ORF">ETD86_11870</name>
</gene>
<evidence type="ECO:0000256" key="1">
    <source>
        <dbReference type="SAM" id="MobiDB-lite"/>
    </source>
</evidence>
<feature type="chain" id="PRO_5039157476" description="Lipoprotein" evidence="2">
    <location>
        <begin position="34"/>
        <end position="189"/>
    </location>
</feature>
<organism evidence="3 4">
    <name type="scientific">Nonomuraea turkmeniaca</name>
    <dbReference type="NCBI Taxonomy" id="103838"/>
    <lineage>
        <taxon>Bacteria</taxon>
        <taxon>Bacillati</taxon>
        <taxon>Actinomycetota</taxon>
        <taxon>Actinomycetes</taxon>
        <taxon>Streptosporangiales</taxon>
        <taxon>Streptosporangiaceae</taxon>
        <taxon>Nonomuraea</taxon>
    </lineage>
</organism>
<keyword evidence="2" id="KW-0732">Signal</keyword>
<dbReference type="EMBL" id="VCKY01000030">
    <property type="protein sequence ID" value="TMR22388.1"/>
    <property type="molecule type" value="Genomic_DNA"/>
</dbReference>
<evidence type="ECO:0000313" key="4">
    <source>
        <dbReference type="Proteomes" id="UP000309128"/>
    </source>
</evidence>
<comment type="caution">
    <text evidence="3">The sequence shown here is derived from an EMBL/GenBank/DDBJ whole genome shotgun (WGS) entry which is preliminary data.</text>
</comment>
<feature type="compositionally biased region" description="Basic and acidic residues" evidence="1">
    <location>
        <begin position="156"/>
        <end position="167"/>
    </location>
</feature>
<protein>
    <recommendedName>
        <fullName evidence="5">Lipoprotein</fullName>
    </recommendedName>
</protein>
<evidence type="ECO:0000313" key="3">
    <source>
        <dbReference type="EMBL" id="TMR22388.1"/>
    </source>
</evidence>
<feature type="signal peptide" evidence="2">
    <location>
        <begin position="1"/>
        <end position="33"/>
    </location>
</feature>
<dbReference type="AlphaFoldDB" id="A0A5S4FNZ0"/>
<feature type="region of interest" description="Disordered" evidence="1">
    <location>
        <begin position="39"/>
        <end position="58"/>
    </location>
</feature>
<dbReference type="OrthoDB" id="7949713at2"/>
<accession>A0A5S4FNZ0</accession>
<dbReference type="RefSeq" id="WP_138666188.1">
    <property type="nucleotide sequence ID" value="NZ_VCKY01000030.1"/>
</dbReference>
<feature type="region of interest" description="Disordered" evidence="1">
    <location>
        <begin position="141"/>
        <end position="167"/>
    </location>
</feature>
<sequence length="189" mass="20050">MSTNTNKPSAKKTAMRQTLSAVALLLAVGTAGCARHHDPTVATAGSGEPKAGASAAAGNDQTSALKFSQCMRDQGLTWFPDPDAEGNLGVHAPDGVDQSKVDKAEEACKAYSPWRGRQGQQISAEDLNKLRKVSQCMRDHGFAKYPDPDANGSIKIDSEAGFKPDDPAFQKARQECDKYMPAPQGKGNS</sequence>
<evidence type="ECO:0000256" key="2">
    <source>
        <dbReference type="SAM" id="SignalP"/>
    </source>
</evidence>
<evidence type="ECO:0008006" key="5">
    <source>
        <dbReference type="Google" id="ProtNLM"/>
    </source>
</evidence>
<reference evidence="3 4" key="1">
    <citation type="submission" date="2019-05" db="EMBL/GenBank/DDBJ databases">
        <title>Draft genome sequence of Nonomuraea turkmeniaca DSM 43926.</title>
        <authorList>
            <person name="Saricaoglu S."/>
            <person name="Isik K."/>
        </authorList>
    </citation>
    <scope>NUCLEOTIDE SEQUENCE [LARGE SCALE GENOMIC DNA]</scope>
    <source>
        <strain evidence="3 4">DSM 43926</strain>
    </source>
</reference>